<feature type="domain" description="Histidine kinase" evidence="2">
    <location>
        <begin position="313"/>
        <end position="530"/>
    </location>
</feature>
<protein>
    <submittedName>
        <fullName evidence="3">DUF4118 domain-containing protein</fullName>
    </submittedName>
</protein>
<dbReference type="PROSITE" id="PS50109">
    <property type="entry name" value="HIS_KIN"/>
    <property type="match status" value="1"/>
</dbReference>
<dbReference type="InterPro" id="IPR005467">
    <property type="entry name" value="His_kinase_dom"/>
</dbReference>
<dbReference type="PANTHER" id="PTHR45569">
    <property type="entry name" value="SENSOR PROTEIN KDPD"/>
    <property type="match status" value="1"/>
</dbReference>
<accession>A0ABU7UMJ8</accession>
<organism evidence="3 4">
    <name type="scientific">Clostridium frigoriphilum</name>
    <dbReference type="NCBI Taxonomy" id="443253"/>
    <lineage>
        <taxon>Bacteria</taxon>
        <taxon>Bacillati</taxon>
        <taxon>Bacillota</taxon>
        <taxon>Clostridia</taxon>
        <taxon>Eubacteriales</taxon>
        <taxon>Clostridiaceae</taxon>
        <taxon>Clostridium</taxon>
    </lineage>
</organism>
<dbReference type="SMART" id="SM00388">
    <property type="entry name" value="HisKA"/>
    <property type="match status" value="1"/>
</dbReference>
<dbReference type="SMART" id="SM00387">
    <property type="entry name" value="HATPase_c"/>
    <property type="match status" value="1"/>
</dbReference>
<dbReference type="InterPro" id="IPR025201">
    <property type="entry name" value="KdpD_TM"/>
</dbReference>
<dbReference type="Pfam" id="PF00512">
    <property type="entry name" value="HisKA"/>
    <property type="match status" value="1"/>
</dbReference>
<dbReference type="InterPro" id="IPR003661">
    <property type="entry name" value="HisK_dim/P_dom"/>
</dbReference>
<evidence type="ECO:0000259" key="2">
    <source>
        <dbReference type="PROSITE" id="PS50109"/>
    </source>
</evidence>
<keyword evidence="1" id="KW-0812">Transmembrane</keyword>
<dbReference type="InterPro" id="IPR003594">
    <property type="entry name" value="HATPase_dom"/>
</dbReference>
<dbReference type="PANTHER" id="PTHR45569:SF1">
    <property type="entry name" value="SENSOR PROTEIN KDPD"/>
    <property type="match status" value="1"/>
</dbReference>
<feature type="transmembrane region" description="Helical" evidence="1">
    <location>
        <begin position="81"/>
        <end position="100"/>
    </location>
</feature>
<keyword evidence="1" id="KW-0472">Membrane</keyword>
<comment type="caution">
    <text evidence="3">The sequence shown here is derived from an EMBL/GenBank/DDBJ whole genome shotgun (WGS) entry which is preliminary data.</text>
</comment>
<dbReference type="CDD" id="cd00082">
    <property type="entry name" value="HisKA"/>
    <property type="match status" value="1"/>
</dbReference>
<gene>
    <name evidence="3" type="ORF">SJI18_09295</name>
</gene>
<evidence type="ECO:0000313" key="4">
    <source>
        <dbReference type="Proteomes" id="UP001498469"/>
    </source>
</evidence>
<keyword evidence="1" id="KW-1133">Transmembrane helix</keyword>
<dbReference type="EMBL" id="JAZHFS010000007">
    <property type="protein sequence ID" value="MEF2112503.1"/>
    <property type="molecule type" value="Genomic_DNA"/>
</dbReference>
<evidence type="ECO:0000256" key="1">
    <source>
        <dbReference type="SAM" id="Phobius"/>
    </source>
</evidence>
<feature type="transmembrane region" description="Helical" evidence="1">
    <location>
        <begin position="57"/>
        <end position="74"/>
    </location>
</feature>
<proteinExistence type="predicted"/>
<dbReference type="Pfam" id="PF02518">
    <property type="entry name" value="HATPase_c"/>
    <property type="match status" value="1"/>
</dbReference>
<dbReference type="RefSeq" id="WP_216250448.1">
    <property type="nucleotide sequence ID" value="NZ_JAZHFS010000007.1"/>
</dbReference>
<dbReference type="Proteomes" id="UP001498469">
    <property type="component" value="Unassembled WGS sequence"/>
</dbReference>
<dbReference type="Pfam" id="PF13493">
    <property type="entry name" value="DUF4118"/>
    <property type="match status" value="1"/>
</dbReference>
<dbReference type="InterPro" id="IPR052023">
    <property type="entry name" value="Histidine_kinase_KdpD"/>
</dbReference>
<keyword evidence="4" id="KW-1185">Reference proteome</keyword>
<dbReference type="CDD" id="cd00075">
    <property type="entry name" value="HATPase"/>
    <property type="match status" value="1"/>
</dbReference>
<name>A0ABU7UMJ8_9CLOT</name>
<reference evidence="3 4" key="1">
    <citation type="submission" date="2023-11" db="EMBL/GenBank/DDBJ databases">
        <title>Draft genome sequence of a psychrophilic Clostridium strain from permafrost water brine.</title>
        <authorList>
            <person name="Shcherbakova V.A."/>
            <person name="Trubitsyn V.E."/>
            <person name="Zakharyuk A.G."/>
        </authorList>
    </citation>
    <scope>NUCLEOTIDE SEQUENCE [LARGE SCALE GENOMIC DNA]</scope>
    <source>
        <strain evidence="3 4">14F</strain>
    </source>
</reference>
<feature type="transmembrane region" description="Helical" evidence="1">
    <location>
        <begin position="112"/>
        <end position="130"/>
    </location>
</feature>
<evidence type="ECO:0000313" key="3">
    <source>
        <dbReference type="EMBL" id="MEF2112503.1"/>
    </source>
</evidence>
<feature type="transmembrane region" description="Helical" evidence="1">
    <location>
        <begin position="31"/>
        <end position="51"/>
    </location>
</feature>
<sequence>MEDLKKGEFDEKVFKAFSEHKYDGYEEIKRIFTNALETIVIMTLFTMLSLIFRKIGFHESNVIIVFILGVLFVARNTEGYVYGILAAIIGVLAFNYFFTIPYYSFLVYRSDYPVTFVVMLIAAIITSTLTSRVKTQIKISFVRENRMRILYKINNLLLTGKDKRQVVESCGNNLIDMFNRTIMIAIVDNKNVLQKPNTYLFNDKYNKNIFEAGIEVEGAQRCFKTGKSVGIEAESPIDSVGYYHPITGQNKILGVIGIACFEKNALSENEKILLQSVSTQMALAIEREDLYEKKRQINVEKDRERLRGNLLRSISHDLRTPLAGILGSVSTISDNYDVLDNDTKKELIQNIYEDTSWLVHSVENILSMTRLDEGRLEIKKDVEIVEEIISESISKVTKFSGKHNIKTDLPEKMIILFVDGLLIEQVLINLIDNAIKYTQSDSIIEIKVTQKEENVLFEVSDNGKGIPKEDIEYIFDRFYTKTNGISLKKRGIGLGLAICKSIIEAHNGYMEAFNNSAGGATFKFSLPIIRSDGNEYKAFDLNS</sequence>